<dbReference type="InterPro" id="IPR025713">
    <property type="entry name" value="MotB-like_N_dom"/>
</dbReference>
<evidence type="ECO:0000256" key="4">
    <source>
        <dbReference type="SAM" id="MobiDB-lite"/>
    </source>
</evidence>
<protein>
    <recommendedName>
        <fullName evidence="6">Motility protein B-like N-terminal domain-containing protein</fullName>
    </recommendedName>
</protein>
<evidence type="ECO:0000256" key="1">
    <source>
        <dbReference type="ARBA" id="ARBA00004370"/>
    </source>
</evidence>
<feature type="region of interest" description="Disordered" evidence="4">
    <location>
        <begin position="76"/>
        <end position="95"/>
    </location>
</feature>
<evidence type="ECO:0000256" key="5">
    <source>
        <dbReference type="SAM" id="Phobius"/>
    </source>
</evidence>
<organism evidence="7">
    <name type="scientific">marine sediment metagenome</name>
    <dbReference type="NCBI Taxonomy" id="412755"/>
    <lineage>
        <taxon>unclassified sequences</taxon>
        <taxon>metagenomes</taxon>
        <taxon>ecological metagenomes</taxon>
    </lineage>
</organism>
<proteinExistence type="predicted"/>
<feature type="domain" description="Motility protein B-like N-terminal" evidence="6">
    <location>
        <begin position="5"/>
        <end position="58"/>
    </location>
</feature>
<keyword evidence="5" id="KW-1133">Transmembrane helix</keyword>
<reference evidence="7" key="1">
    <citation type="journal article" date="2015" name="Nature">
        <title>Complex archaea that bridge the gap between prokaryotes and eukaryotes.</title>
        <authorList>
            <person name="Spang A."/>
            <person name="Saw J.H."/>
            <person name="Jorgensen S.L."/>
            <person name="Zaremba-Niedzwiedzka K."/>
            <person name="Martijn J."/>
            <person name="Lind A.E."/>
            <person name="van Eijk R."/>
            <person name="Schleper C."/>
            <person name="Guy L."/>
            <person name="Ettema T.J."/>
        </authorList>
    </citation>
    <scope>NUCLEOTIDE SEQUENCE</scope>
</reference>
<keyword evidence="3 5" id="KW-0472">Membrane</keyword>
<dbReference type="AlphaFoldDB" id="A0A0F9E7H1"/>
<evidence type="ECO:0000259" key="6">
    <source>
        <dbReference type="Pfam" id="PF13677"/>
    </source>
</evidence>
<comment type="caution">
    <text evidence="7">The sequence shown here is derived from an EMBL/GenBank/DDBJ whole genome shotgun (WGS) entry which is preliminary data.</text>
</comment>
<dbReference type="InterPro" id="IPR050330">
    <property type="entry name" value="Bact_OuterMem_StrucFunc"/>
</dbReference>
<dbReference type="Gene3D" id="3.30.1330.60">
    <property type="entry name" value="OmpA-like domain"/>
    <property type="match status" value="1"/>
</dbReference>
<dbReference type="InterPro" id="IPR036737">
    <property type="entry name" value="OmpA-like_sf"/>
</dbReference>
<comment type="subcellular location">
    <subcellularLocation>
        <location evidence="1">Membrane</location>
    </subcellularLocation>
</comment>
<name>A0A0F9E7H1_9ZZZZ</name>
<dbReference type="GO" id="GO:0016020">
    <property type="term" value="C:membrane"/>
    <property type="evidence" value="ECO:0007669"/>
    <property type="project" value="UniProtKB-SubCell"/>
</dbReference>
<dbReference type="SUPFAM" id="SSF103088">
    <property type="entry name" value="OmpA-like"/>
    <property type="match status" value="1"/>
</dbReference>
<accession>A0A0F9E7H1</accession>
<keyword evidence="2 5" id="KW-0812">Transmembrane</keyword>
<feature type="compositionally biased region" description="Basic and acidic residues" evidence="4">
    <location>
        <begin position="81"/>
        <end position="95"/>
    </location>
</feature>
<sequence>MADRKIRQEEQGPIGAPEWMVTFSDCMTLLLTFFVLLLSFTAFGENTLPNLGNAFTESMSSSIGMNNRTARDAMRAQQQVKEVERVKKGSETKPSTEDEINKIMKQKRPIDFKNLKVFAIPSEKLFWGDGAAISRSGQKLLDSLSILFKVVPSRVVISENGPNTNQQMALRRSLKVVEYMTSKGIEGNNFSITTSPMMRSGQRDRRMLEITLLDPGIYE</sequence>
<dbReference type="PANTHER" id="PTHR30329:SF21">
    <property type="entry name" value="LIPOPROTEIN YIAD-RELATED"/>
    <property type="match status" value="1"/>
</dbReference>
<dbReference type="Pfam" id="PF13677">
    <property type="entry name" value="MotB_plug"/>
    <property type="match status" value="1"/>
</dbReference>
<evidence type="ECO:0000313" key="7">
    <source>
        <dbReference type="EMBL" id="KKL25781.1"/>
    </source>
</evidence>
<gene>
    <name evidence="7" type="ORF">LCGC14_2401860</name>
</gene>
<evidence type="ECO:0000256" key="2">
    <source>
        <dbReference type="ARBA" id="ARBA00022692"/>
    </source>
</evidence>
<feature type="transmembrane region" description="Helical" evidence="5">
    <location>
        <begin position="21"/>
        <end position="43"/>
    </location>
</feature>
<dbReference type="PANTHER" id="PTHR30329">
    <property type="entry name" value="STATOR ELEMENT OF FLAGELLAR MOTOR COMPLEX"/>
    <property type="match status" value="1"/>
</dbReference>
<evidence type="ECO:0000256" key="3">
    <source>
        <dbReference type="ARBA" id="ARBA00023136"/>
    </source>
</evidence>
<dbReference type="EMBL" id="LAZR01036086">
    <property type="protein sequence ID" value="KKL25781.1"/>
    <property type="molecule type" value="Genomic_DNA"/>
</dbReference>